<gene>
    <name evidence="2" type="ORF">D791_02479</name>
</gene>
<evidence type="ECO:0000313" key="3">
    <source>
        <dbReference type="Proteomes" id="UP000019464"/>
    </source>
</evidence>
<feature type="coiled-coil region" evidence="1">
    <location>
        <begin position="337"/>
        <end position="434"/>
    </location>
</feature>
<keyword evidence="1" id="KW-0175">Coiled coil</keyword>
<dbReference type="AlphaFoldDB" id="W9UTU3"/>
<keyword evidence="3" id="KW-1185">Reference proteome</keyword>
<feature type="coiled-coil region" evidence="1">
    <location>
        <begin position="183"/>
        <end position="266"/>
    </location>
</feature>
<protein>
    <submittedName>
        <fullName evidence="2">ATPase involved in DNA repair</fullName>
    </submittedName>
</protein>
<proteinExistence type="predicted"/>
<reference evidence="2 3" key="2">
    <citation type="journal article" date="2015" name="Syst. Appl. Microbiol.">
        <title>Nitrincola nitratireducens sp. nov. isolated from a haloalkaline crater lake.</title>
        <authorList>
            <person name="Singh A."/>
            <person name="Vaidya B."/>
            <person name="Tanuku N.R."/>
            <person name="Pinnaka A.K."/>
        </authorList>
    </citation>
    <scope>NUCLEOTIDE SEQUENCE [LARGE SCALE GENOMIC DNA]</scope>
    <source>
        <strain evidence="2 3">AK23</strain>
    </source>
</reference>
<accession>W9UTU3</accession>
<dbReference type="OrthoDB" id="7068720at2"/>
<dbReference type="EMBL" id="AONB01000012">
    <property type="protein sequence ID" value="EXJ10648.1"/>
    <property type="molecule type" value="Genomic_DNA"/>
</dbReference>
<dbReference type="GO" id="GO:0005776">
    <property type="term" value="C:autophagosome"/>
    <property type="evidence" value="ECO:0007669"/>
    <property type="project" value="TreeGrafter"/>
</dbReference>
<dbReference type="STRING" id="1229521.D791_02479"/>
<dbReference type="GO" id="GO:0005764">
    <property type="term" value="C:lysosome"/>
    <property type="evidence" value="ECO:0007669"/>
    <property type="project" value="TreeGrafter"/>
</dbReference>
<dbReference type="Proteomes" id="UP000019464">
    <property type="component" value="Unassembled WGS sequence"/>
</dbReference>
<dbReference type="PANTHER" id="PTHR46753:SF2">
    <property type="entry name" value="FYVE AND COILED-COIL DOMAIN-CONTAINING PROTEIN 1"/>
    <property type="match status" value="1"/>
</dbReference>
<evidence type="ECO:0000313" key="2">
    <source>
        <dbReference type="EMBL" id="EXJ10648.1"/>
    </source>
</evidence>
<sequence length="704" mass="79743">MPELVGSMSFGQSKVTTELLKMIGCKNDGESVSDSFVEKVAKCQSTVILLYRPLSASLQFALNQSKELESELTAWTDQAVCILKLAKSYRKHVLLFQEKLVSENPKAFIGQCQAKGLIDQAFDFESTSTSSKVSYVYDLVAAEIKRRHPAISRLESQLEALSIPLTEDVDQTPYDPLEVLAEHKQLRSRRDQLKRELVQAQEKISSLSDKNVSLSDKLKQAELNVNTKSKDFLALEQQHKKLTAEHEKLKKQKSDLDKALENAKSDLLASHSLVEMNNHLVSQLNNRVGTLEGELSNGNSENAALLNQLHIVQETLESKIVALNESLDKNKTLSASLNTSETDLKTKQKRVEELNKKLKALELSSSDLQEQNKTVLKQLSAAKNEVKSISDKNKLLQSELDAAHQYSKRLSDQKNRLTKALSSVEEKLTEVTEAWSVSDLESARLSESLLAMQNEKSAWLTEKTLLHSENHSLKKMQEEQRILNTKLEEQRCKLAAFESDSQKHLEKLRTVETALKEKQKIVEDLELSLQNEKKLTKDLRTSVDSGFVKSVVSNNSTDLDKDSISLKNENTYLLEQLHSVQEELKGYFVKYSGAEKQEDRFVACLPSLLALLRKYPYTQLSRKNQMQIANTLFDSKWYLSTYLDVAQNPTSAKDPFSHFLHHGFFEGRNPNADLNTMAFIRSYPEVLSSDRHPLLLCVERLNQN</sequence>
<comment type="caution">
    <text evidence="2">The sequence shown here is derived from an EMBL/GenBank/DDBJ whole genome shotgun (WGS) entry which is preliminary data.</text>
</comment>
<feature type="coiled-coil region" evidence="1">
    <location>
        <begin position="473"/>
        <end position="535"/>
    </location>
</feature>
<dbReference type="RefSeq" id="WP_036511677.1">
    <property type="nucleotide sequence ID" value="NZ_AONB01000012.1"/>
</dbReference>
<name>W9UTU3_9GAMM</name>
<organism evidence="2 3">
    <name type="scientific">Nitrincola nitratireducens</name>
    <dbReference type="NCBI Taxonomy" id="1229521"/>
    <lineage>
        <taxon>Bacteria</taxon>
        <taxon>Pseudomonadati</taxon>
        <taxon>Pseudomonadota</taxon>
        <taxon>Gammaproteobacteria</taxon>
        <taxon>Oceanospirillales</taxon>
        <taxon>Oceanospirillaceae</taxon>
        <taxon>Nitrincola</taxon>
    </lineage>
</organism>
<evidence type="ECO:0000256" key="1">
    <source>
        <dbReference type="SAM" id="Coils"/>
    </source>
</evidence>
<reference evidence="3" key="1">
    <citation type="submission" date="2012-11" db="EMBL/GenBank/DDBJ databases">
        <authorList>
            <person name="Singh A."/>
            <person name="Pinnaka A.K."/>
            <person name="Vaidya B."/>
        </authorList>
    </citation>
    <scope>NUCLEOTIDE SEQUENCE [LARGE SCALE GENOMIC DNA]</scope>
    <source>
        <strain evidence="3">AK23</strain>
    </source>
</reference>
<dbReference type="PANTHER" id="PTHR46753">
    <property type="entry name" value="FYVE AND COILED-COIL DOMAIN-CONTAINING PROTEIN 1"/>
    <property type="match status" value="1"/>
</dbReference>